<dbReference type="AlphaFoldDB" id="V5GQU8"/>
<dbReference type="InterPro" id="IPR024104">
    <property type="entry name" value="Tribbles/Ser_Thr_kinase_40"/>
</dbReference>
<dbReference type="GO" id="GO:0004672">
    <property type="term" value="F:protein kinase activity"/>
    <property type="evidence" value="ECO:0007669"/>
    <property type="project" value="InterPro"/>
</dbReference>
<feature type="domain" description="Protein kinase" evidence="2">
    <location>
        <begin position="72"/>
        <end position="319"/>
    </location>
</feature>
<name>V5GQU8_ANOGL</name>
<dbReference type="GO" id="GO:0031434">
    <property type="term" value="F:mitogen-activated protein kinase kinase binding"/>
    <property type="evidence" value="ECO:0007669"/>
    <property type="project" value="TreeGrafter"/>
</dbReference>
<organism evidence="3">
    <name type="scientific">Anoplophora glabripennis</name>
    <name type="common">Asian longhorn beetle</name>
    <name type="synonym">Anoplophora nobilis</name>
    <dbReference type="NCBI Taxonomy" id="217634"/>
    <lineage>
        <taxon>Eukaryota</taxon>
        <taxon>Metazoa</taxon>
        <taxon>Ecdysozoa</taxon>
        <taxon>Arthropoda</taxon>
        <taxon>Hexapoda</taxon>
        <taxon>Insecta</taxon>
        <taxon>Pterygota</taxon>
        <taxon>Neoptera</taxon>
        <taxon>Endopterygota</taxon>
        <taxon>Coleoptera</taxon>
        <taxon>Polyphaga</taxon>
        <taxon>Cucujiformia</taxon>
        <taxon>Chrysomeloidea</taxon>
        <taxon>Cerambycidae</taxon>
        <taxon>Lamiinae</taxon>
        <taxon>Lamiini</taxon>
        <taxon>Anoplophora</taxon>
    </lineage>
</organism>
<dbReference type="EMBL" id="GALX01004514">
    <property type="protein sequence ID" value="JAB63952.1"/>
    <property type="molecule type" value="Transcribed_RNA"/>
</dbReference>
<evidence type="ECO:0000256" key="1">
    <source>
        <dbReference type="ARBA" id="ARBA00038180"/>
    </source>
</evidence>
<proteinExistence type="inferred from homology"/>
<dbReference type="Gene3D" id="1.10.510.10">
    <property type="entry name" value="Transferase(Phosphotransferase) domain 1"/>
    <property type="match status" value="1"/>
</dbReference>
<dbReference type="InterPro" id="IPR000719">
    <property type="entry name" value="Prot_kinase_dom"/>
</dbReference>
<evidence type="ECO:0000259" key="2">
    <source>
        <dbReference type="PROSITE" id="PS50011"/>
    </source>
</evidence>
<sequence>MQNIQEVLPSARVVDKSAVEATIPGGDVIKKFRISHPRDVECRVPRVTSDRDQAAPQCPNQGERDFQSSVIADKYQLFEQVEGSSLYRCVDINTHEELVCKIVSRDSHSLVSAHYRLDFHPRVSSLHEVIARNRYLYLVFPKAHGDLHSYVRSRKRLRESEAKRLFKQIAETVQVCHENGIVLRDLKLRKFVFADPQRTELKLESLEDAVVLEEPDSDWLHDKRGCPAYVSPEILKAGAHYSGKAADMWSLGVILYTMLVGRYPFNDSEHASLFAKISRGHFVIPECLSSRARCLIRSLLRREPSERLTSEDILYHPWLAKEDRDWSSRACDQLVPECSFYD</sequence>
<dbReference type="GO" id="GO:0005524">
    <property type="term" value="F:ATP binding"/>
    <property type="evidence" value="ECO:0007669"/>
    <property type="project" value="InterPro"/>
</dbReference>
<dbReference type="PANTHER" id="PTHR22961">
    <property type="entry name" value="SER/THR PROTEIN KINASE-TRB"/>
    <property type="match status" value="1"/>
</dbReference>
<dbReference type="Pfam" id="PF00069">
    <property type="entry name" value="Pkinase"/>
    <property type="match status" value="1"/>
</dbReference>
<gene>
    <name evidence="3" type="primary">TRIB2</name>
</gene>
<evidence type="ECO:0000313" key="3">
    <source>
        <dbReference type="EMBL" id="JAB63952.1"/>
    </source>
</evidence>
<dbReference type="PANTHER" id="PTHR22961:SF13">
    <property type="entry name" value="TRIBBLES"/>
    <property type="match status" value="1"/>
</dbReference>
<protein>
    <submittedName>
        <fullName evidence="3">Tribbles protein</fullName>
    </submittedName>
</protein>
<dbReference type="InterPro" id="IPR011009">
    <property type="entry name" value="Kinase-like_dom_sf"/>
</dbReference>
<dbReference type="GO" id="GO:0005634">
    <property type="term" value="C:nucleus"/>
    <property type="evidence" value="ECO:0007669"/>
    <property type="project" value="TreeGrafter"/>
</dbReference>
<dbReference type="SUPFAM" id="SSF56112">
    <property type="entry name" value="Protein kinase-like (PK-like)"/>
    <property type="match status" value="1"/>
</dbReference>
<dbReference type="FunFam" id="1.10.510.10:FF:000153">
    <property type="entry name" value="Tribbles homolog 2"/>
    <property type="match status" value="1"/>
</dbReference>
<dbReference type="PROSITE" id="PS50011">
    <property type="entry name" value="PROTEIN_KINASE_DOM"/>
    <property type="match status" value="1"/>
</dbReference>
<comment type="similarity">
    <text evidence="1">Belongs to the protein kinase superfamily. CAMK Ser/Thr protein kinase family. Tribbles subfamily.</text>
</comment>
<accession>V5GQU8</accession>
<dbReference type="GO" id="GO:0032436">
    <property type="term" value="P:positive regulation of proteasomal ubiquitin-dependent protein catabolic process"/>
    <property type="evidence" value="ECO:0007669"/>
    <property type="project" value="TreeGrafter"/>
</dbReference>
<reference evidence="3" key="1">
    <citation type="submission" date="2013-07" db="EMBL/GenBank/DDBJ databases">
        <title>Midgut Transcriptome Profiling of Anoplphora glabripennis, a Lignocellulose Degrading, Wood-Boring Cerambycid.</title>
        <authorList>
            <person name="Scully E.D."/>
            <person name="Hoover K."/>
            <person name="Carlson J.E."/>
            <person name="Tien M."/>
            <person name="Geib S.M."/>
        </authorList>
    </citation>
    <scope>NUCLEOTIDE SEQUENCE</scope>
</reference>
<dbReference type="CDD" id="cd13976">
    <property type="entry name" value="PK_TRB"/>
    <property type="match status" value="1"/>
</dbReference>
<dbReference type="Gene3D" id="3.30.200.20">
    <property type="entry name" value="Phosphorylase Kinase, domain 1"/>
    <property type="match status" value="1"/>
</dbReference>
<dbReference type="SMART" id="SM00220">
    <property type="entry name" value="S_TKc"/>
    <property type="match status" value="1"/>
</dbReference>